<dbReference type="RefSeq" id="WP_248667853.1">
    <property type="nucleotide sequence ID" value="NZ_JALPRX010000065.1"/>
</dbReference>
<proteinExistence type="inferred from homology"/>
<evidence type="ECO:0000313" key="4">
    <source>
        <dbReference type="Proteomes" id="UP001139516"/>
    </source>
</evidence>
<reference evidence="3" key="1">
    <citation type="submission" date="2022-04" db="EMBL/GenBank/DDBJ databases">
        <title>Roseomonas acroporae sp. nov., isolated from coral Acropora digitifera.</title>
        <authorList>
            <person name="Sun H."/>
        </authorList>
    </citation>
    <scope>NUCLEOTIDE SEQUENCE</scope>
    <source>
        <strain evidence="3">NAR14</strain>
    </source>
</reference>
<evidence type="ECO:0000256" key="1">
    <source>
        <dbReference type="ARBA" id="ARBA00006987"/>
    </source>
</evidence>
<dbReference type="Pfam" id="PF03401">
    <property type="entry name" value="TctC"/>
    <property type="match status" value="1"/>
</dbReference>
<accession>A0A9X1YAB7</accession>
<evidence type="ECO:0000256" key="2">
    <source>
        <dbReference type="SAM" id="SignalP"/>
    </source>
</evidence>
<dbReference type="SUPFAM" id="SSF53850">
    <property type="entry name" value="Periplasmic binding protein-like II"/>
    <property type="match status" value="1"/>
</dbReference>
<dbReference type="PIRSF" id="PIRSF017082">
    <property type="entry name" value="YflP"/>
    <property type="match status" value="1"/>
</dbReference>
<keyword evidence="2" id="KW-0732">Signal</keyword>
<dbReference type="Proteomes" id="UP001139516">
    <property type="component" value="Unassembled WGS sequence"/>
</dbReference>
<dbReference type="Gene3D" id="3.40.190.10">
    <property type="entry name" value="Periplasmic binding protein-like II"/>
    <property type="match status" value="1"/>
</dbReference>
<dbReference type="CDD" id="cd07012">
    <property type="entry name" value="PBP2_Bug_TTT"/>
    <property type="match status" value="1"/>
</dbReference>
<feature type="chain" id="PRO_5040921297" evidence="2">
    <location>
        <begin position="23"/>
        <end position="323"/>
    </location>
</feature>
<name>A0A9X1YAB7_9PROT</name>
<dbReference type="PANTHER" id="PTHR42928:SF5">
    <property type="entry name" value="BLR1237 PROTEIN"/>
    <property type="match status" value="1"/>
</dbReference>
<dbReference type="InterPro" id="IPR042100">
    <property type="entry name" value="Bug_dom1"/>
</dbReference>
<dbReference type="Gene3D" id="3.40.190.150">
    <property type="entry name" value="Bordetella uptake gene, domain 1"/>
    <property type="match status" value="1"/>
</dbReference>
<organism evidence="3 4">
    <name type="scientific">Roseomonas acroporae</name>
    <dbReference type="NCBI Taxonomy" id="2937791"/>
    <lineage>
        <taxon>Bacteria</taxon>
        <taxon>Pseudomonadati</taxon>
        <taxon>Pseudomonadota</taxon>
        <taxon>Alphaproteobacteria</taxon>
        <taxon>Acetobacterales</taxon>
        <taxon>Roseomonadaceae</taxon>
        <taxon>Roseomonas</taxon>
    </lineage>
</organism>
<protein>
    <submittedName>
        <fullName evidence="3">Tripartite tricarboxylate transporter substrate binding protein</fullName>
    </submittedName>
</protein>
<keyword evidence="4" id="KW-1185">Reference proteome</keyword>
<gene>
    <name evidence="3" type="ORF">M0638_15240</name>
</gene>
<comment type="similarity">
    <text evidence="1">Belongs to the UPF0065 (bug) family.</text>
</comment>
<dbReference type="AlphaFoldDB" id="A0A9X1YAB7"/>
<sequence length="323" mass="34498">MQRRQLLAGIAAATLAAPAVRAQSGWPHEKPMRLICPFAPGAATDAMARLAAQKLGEKLGVSVVVENRAGGAAVVGTQAVYQAPADGYTLLGSSLTHTMLRHVLRSVPFDPQADFTPVARTGRTPLLMVMSPKRPEKSIAEITAAAKAKPADWTFAVSSLGAPGHLATIDYMHRTGVQIEATSYRGTAPALTDVAGGSAQLLIDATFALLQAARGGQVRPIGISTLQRFPLVPDMPTIVEAGLPGFEHYSWYGVWVRKGTPGEIVNRLNAILVEAMREPDVQERMRGLAIEAIAQSPAEIEQYIAREVAKNAELLRIANFQPE</sequence>
<dbReference type="EMBL" id="JALPRX010000065">
    <property type="protein sequence ID" value="MCK8785738.1"/>
    <property type="molecule type" value="Genomic_DNA"/>
</dbReference>
<dbReference type="InterPro" id="IPR005064">
    <property type="entry name" value="BUG"/>
</dbReference>
<evidence type="ECO:0000313" key="3">
    <source>
        <dbReference type="EMBL" id="MCK8785738.1"/>
    </source>
</evidence>
<comment type="caution">
    <text evidence="3">The sequence shown here is derived from an EMBL/GenBank/DDBJ whole genome shotgun (WGS) entry which is preliminary data.</text>
</comment>
<dbReference type="PANTHER" id="PTHR42928">
    <property type="entry name" value="TRICARBOXYLATE-BINDING PROTEIN"/>
    <property type="match status" value="1"/>
</dbReference>
<feature type="signal peptide" evidence="2">
    <location>
        <begin position="1"/>
        <end position="22"/>
    </location>
</feature>